<evidence type="ECO:0000313" key="2">
    <source>
        <dbReference type="Proteomes" id="UP000054481"/>
    </source>
</evidence>
<protein>
    <submittedName>
        <fullName evidence="1">Uncharacterized protein</fullName>
    </submittedName>
</protein>
<organism evidence="1 2">
    <name type="scientific">Hirsutella minnesotensis 3608</name>
    <dbReference type="NCBI Taxonomy" id="1043627"/>
    <lineage>
        <taxon>Eukaryota</taxon>
        <taxon>Fungi</taxon>
        <taxon>Dikarya</taxon>
        <taxon>Ascomycota</taxon>
        <taxon>Pezizomycotina</taxon>
        <taxon>Sordariomycetes</taxon>
        <taxon>Hypocreomycetidae</taxon>
        <taxon>Hypocreales</taxon>
        <taxon>Ophiocordycipitaceae</taxon>
        <taxon>Hirsutella</taxon>
    </lineage>
</organism>
<sequence length="148" mass="17164">MLQDDTFIPPRGCPASYFNANCPTQPIFGIIQPSTPAKHFRRVTEPWAWINDAKYFLDRVAGRRLKGNISYAALPFATQQEHRPGWESYSDWDGDERDRIAINNAFFELSDQTSASWNDVQGAQASPTGWIKHYKYEDHRFFVPWVIH</sequence>
<reference evidence="1 2" key="1">
    <citation type="journal article" date="2014" name="Genome Biol. Evol.">
        <title>Comparative genomics and transcriptomics analyses reveal divergent lifestyle features of nematode endoparasitic fungus Hirsutella minnesotensis.</title>
        <authorList>
            <person name="Lai Y."/>
            <person name="Liu K."/>
            <person name="Zhang X."/>
            <person name="Zhang X."/>
            <person name="Li K."/>
            <person name="Wang N."/>
            <person name="Shu C."/>
            <person name="Wu Y."/>
            <person name="Wang C."/>
            <person name="Bushley K.E."/>
            <person name="Xiang M."/>
            <person name="Liu X."/>
        </authorList>
    </citation>
    <scope>NUCLEOTIDE SEQUENCE [LARGE SCALE GENOMIC DNA]</scope>
    <source>
        <strain evidence="1 2">3608</strain>
    </source>
</reference>
<dbReference type="AlphaFoldDB" id="A0A0F8A016"/>
<evidence type="ECO:0000313" key="1">
    <source>
        <dbReference type="EMBL" id="KJZ74967.1"/>
    </source>
</evidence>
<proteinExistence type="predicted"/>
<accession>A0A0F8A016</accession>
<keyword evidence="2" id="KW-1185">Reference proteome</keyword>
<gene>
    <name evidence="1" type="ORF">HIM_05698</name>
</gene>
<dbReference type="EMBL" id="KQ030521">
    <property type="protein sequence ID" value="KJZ74967.1"/>
    <property type="molecule type" value="Genomic_DNA"/>
</dbReference>
<dbReference type="Proteomes" id="UP000054481">
    <property type="component" value="Unassembled WGS sequence"/>
</dbReference>
<name>A0A0F8A016_9HYPO</name>